<reference evidence="2 3" key="1">
    <citation type="submission" date="2018-10" db="EMBL/GenBank/DDBJ databases">
        <title>Draft genome of Mycobacterium hodleri strain B.</title>
        <authorList>
            <person name="Amande T.J."/>
            <person name="Mcgenity T.J."/>
        </authorList>
    </citation>
    <scope>NUCLEOTIDE SEQUENCE [LARGE SCALE GENOMIC DNA]</scope>
    <source>
        <strain evidence="2 3">B</strain>
    </source>
</reference>
<dbReference type="SUPFAM" id="SSF54427">
    <property type="entry name" value="NTF2-like"/>
    <property type="match status" value="1"/>
</dbReference>
<proteinExistence type="predicted"/>
<dbReference type="AlphaFoldDB" id="A0A544W728"/>
<evidence type="ECO:0000259" key="1">
    <source>
        <dbReference type="Pfam" id="PF12680"/>
    </source>
</evidence>
<feature type="domain" description="SnoaL-like" evidence="1">
    <location>
        <begin position="54"/>
        <end position="161"/>
    </location>
</feature>
<protein>
    <submittedName>
        <fullName evidence="2">Nuclear transport factor 2 family protein</fullName>
    </submittedName>
</protein>
<name>A0A544W728_9MYCO</name>
<dbReference type="InterPro" id="IPR032710">
    <property type="entry name" value="NTF2-like_dom_sf"/>
</dbReference>
<gene>
    <name evidence="2" type="ORF">D8S82_03010</name>
</gene>
<organism evidence="2 3">
    <name type="scientific">Mycolicibacterium hodleri</name>
    <dbReference type="NCBI Taxonomy" id="49897"/>
    <lineage>
        <taxon>Bacteria</taxon>
        <taxon>Bacillati</taxon>
        <taxon>Actinomycetota</taxon>
        <taxon>Actinomycetes</taxon>
        <taxon>Mycobacteriales</taxon>
        <taxon>Mycobacteriaceae</taxon>
        <taxon>Mycolicibacterium</taxon>
    </lineage>
</organism>
<dbReference type="Proteomes" id="UP000315759">
    <property type="component" value="Unassembled WGS sequence"/>
</dbReference>
<dbReference type="InterPro" id="IPR037401">
    <property type="entry name" value="SnoaL-like"/>
</dbReference>
<dbReference type="EMBL" id="VIFX01000003">
    <property type="protein sequence ID" value="TQR88050.1"/>
    <property type="molecule type" value="Genomic_DNA"/>
</dbReference>
<evidence type="ECO:0000313" key="3">
    <source>
        <dbReference type="Proteomes" id="UP000315759"/>
    </source>
</evidence>
<comment type="caution">
    <text evidence="2">The sequence shown here is derived from an EMBL/GenBank/DDBJ whole genome shotgun (WGS) entry which is preliminary data.</text>
</comment>
<evidence type="ECO:0000313" key="2">
    <source>
        <dbReference type="EMBL" id="TQR88050.1"/>
    </source>
</evidence>
<dbReference type="Gene3D" id="3.10.450.50">
    <property type="match status" value="1"/>
</dbReference>
<sequence length="183" mass="20155">MQEMHGPAAGLIKPRVGTGRYVQVQRNVIDDRLARRHANSGGFVGEQAVRRLFDQYYAVLNAHDLGGIADVLTEDAVFDDDFVPGVVFHSAAEVRNVFEVMWHAFPDLEFAIQNGPFFAADSRQCMVYGRITGTLANAVPDFGLVKVGASIDQEYMALYEAKVDRFSNVRVCLNRSVTAGQVG</sequence>
<keyword evidence="3" id="KW-1185">Reference proteome</keyword>
<dbReference type="Pfam" id="PF12680">
    <property type="entry name" value="SnoaL_2"/>
    <property type="match status" value="1"/>
</dbReference>
<accession>A0A544W728</accession>